<keyword evidence="6" id="KW-0539">Nucleus</keyword>
<dbReference type="STRING" id="984486.A0A1E3QVI4"/>
<evidence type="ECO:0000313" key="10">
    <source>
        <dbReference type="Proteomes" id="UP000094336"/>
    </source>
</evidence>
<keyword evidence="4" id="KW-0238">DNA-binding</keyword>
<dbReference type="PANTHER" id="PTHR13215">
    <property type="entry name" value="RNA POLYMERASE II TRANSCRIPTIONAL COACTIVATOR"/>
    <property type="match status" value="1"/>
</dbReference>
<dbReference type="EMBL" id="KV454427">
    <property type="protein sequence ID" value="ODQ81675.1"/>
    <property type="molecule type" value="Genomic_DNA"/>
</dbReference>
<sequence>MAIRGRGGVKKVFSKRASPAARASLTAGSALDLTIDIGKKKQITVHQYNGISLVDIREFYEKDGEILPGKKGISLSQESWELLLKNAQKIDQALSAFAEKDSAIKKAKEESKEESKEEEPVATKIEESDTLPMSQDYAER</sequence>
<feature type="region of interest" description="Disordered" evidence="7">
    <location>
        <begin position="105"/>
        <end position="140"/>
    </location>
</feature>
<feature type="compositionally biased region" description="Basic and acidic residues" evidence="7">
    <location>
        <begin position="105"/>
        <end position="127"/>
    </location>
</feature>
<name>A0A1E3QVI4_9ASCO</name>
<keyword evidence="10" id="KW-1185">Reference proteome</keyword>
<dbReference type="GeneID" id="30150260"/>
<evidence type="ECO:0000256" key="3">
    <source>
        <dbReference type="ARBA" id="ARBA00023015"/>
    </source>
</evidence>
<evidence type="ECO:0000256" key="5">
    <source>
        <dbReference type="ARBA" id="ARBA00023163"/>
    </source>
</evidence>
<gene>
    <name evidence="9" type="ORF">BABINDRAFT_6342</name>
</gene>
<feature type="domain" description="Transcriptional coactivator p15 (PC4) C-terminal" evidence="8">
    <location>
        <begin position="36"/>
        <end position="86"/>
    </location>
</feature>
<evidence type="ECO:0000256" key="1">
    <source>
        <dbReference type="ARBA" id="ARBA00004123"/>
    </source>
</evidence>
<protein>
    <recommendedName>
        <fullName evidence="8">Transcriptional coactivator p15 (PC4) C-terminal domain-containing protein</fullName>
    </recommendedName>
</protein>
<evidence type="ECO:0000313" key="9">
    <source>
        <dbReference type="EMBL" id="ODQ81675.1"/>
    </source>
</evidence>
<reference evidence="10" key="1">
    <citation type="submission" date="2016-05" db="EMBL/GenBank/DDBJ databases">
        <title>Comparative genomics of biotechnologically important yeasts.</title>
        <authorList>
            <consortium name="DOE Joint Genome Institute"/>
            <person name="Riley R."/>
            <person name="Haridas S."/>
            <person name="Wolfe K.H."/>
            <person name="Lopes M.R."/>
            <person name="Hittinger C.T."/>
            <person name="Goker M."/>
            <person name="Salamov A."/>
            <person name="Wisecaver J."/>
            <person name="Long T.M."/>
            <person name="Aerts A.L."/>
            <person name="Barry K."/>
            <person name="Choi C."/>
            <person name="Clum A."/>
            <person name="Coughlan A.Y."/>
            <person name="Deshpande S."/>
            <person name="Douglass A.P."/>
            <person name="Hanson S.J."/>
            <person name="Klenk H.-P."/>
            <person name="Labutti K."/>
            <person name="Lapidus A."/>
            <person name="Lindquist E."/>
            <person name="Lipzen A."/>
            <person name="Meier-Kolthoff J.P."/>
            <person name="Ohm R.A."/>
            <person name="Otillar R.P."/>
            <person name="Pangilinan J."/>
            <person name="Peng Y."/>
            <person name="Rokas A."/>
            <person name="Rosa C.A."/>
            <person name="Scheuner C."/>
            <person name="Sibirny A.A."/>
            <person name="Slot J.C."/>
            <person name="Stielow J.B."/>
            <person name="Sun H."/>
            <person name="Kurtzman C.P."/>
            <person name="Blackwell M."/>
            <person name="Grigoriev I.V."/>
            <person name="Jeffries T.W."/>
        </authorList>
    </citation>
    <scope>NUCLEOTIDE SEQUENCE [LARGE SCALE GENOMIC DNA]</scope>
    <source>
        <strain evidence="10">NRRL Y-12698</strain>
    </source>
</reference>
<organism evidence="9 10">
    <name type="scientific">Babjeviella inositovora NRRL Y-12698</name>
    <dbReference type="NCBI Taxonomy" id="984486"/>
    <lineage>
        <taxon>Eukaryota</taxon>
        <taxon>Fungi</taxon>
        <taxon>Dikarya</taxon>
        <taxon>Ascomycota</taxon>
        <taxon>Saccharomycotina</taxon>
        <taxon>Pichiomycetes</taxon>
        <taxon>Serinales incertae sedis</taxon>
        <taxon>Babjeviella</taxon>
    </lineage>
</organism>
<comment type="similarity">
    <text evidence="2">Belongs to the transcriptional coactivator PC4 family.</text>
</comment>
<evidence type="ECO:0000259" key="8">
    <source>
        <dbReference type="Pfam" id="PF02229"/>
    </source>
</evidence>
<dbReference type="InterPro" id="IPR003173">
    <property type="entry name" value="PC4_C"/>
</dbReference>
<dbReference type="Gene3D" id="2.30.31.10">
    <property type="entry name" value="Transcriptional Coactivator Pc4, Chain A"/>
    <property type="match status" value="1"/>
</dbReference>
<comment type="subcellular location">
    <subcellularLocation>
        <location evidence="1">Nucleus</location>
    </subcellularLocation>
</comment>
<dbReference type="SUPFAM" id="SSF54447">
    <property type="entry name" value="ssDNA-binding transcriptional regulator domain"/>
    <property type="match status" value="1"/>
</dbReference>
<evidence type="ECO:0000256" key="4">
    <source>
        <dbReference type="ARBA" id="ARBA00023125"/>
    </source>
</evidence>
<keyword evidence="3" id="KW-0805">Transcription regulation</keyword>
<keyword evidence="5" id="KW-0804">Transcription</keyword>
<dbReference type="GO" id="GO:0003713">
    <property type="term" value="F:transcription coactivator activity"/>
    <property type="evidence" value="ECO:0007669"/>
    <property type="project" value="InterPro"/>
</dbReference>
<accession>A0A1E3QVI4</accession>
<dbReference type="GO" id="GO:0003677">
    <property type="term" value="F:DNA binding"/>
    <property type="evidence" value="ECO:0007669"/>
    <property type="project" value="UniProtKB-KW"/>
</dbReference>
<dbReference type="Pfam" id="PF02229">
    <property type="entry name" value="PC4"/>
    <property type="match status" value="1"/>
</dbReference>
<dbReference type="GO" id="GO:0060261">
    <property type="term" value="P:positive regulation of transcription initiation by RNA polymerase II"/>
    <property type="evidence" value="ECO:0007669"/>
    <property type="project" value="InterPro"/>
</dbReference>
<dbReference type="RefSeq" id="XP_018987003.1">
    <property type="nucleotide sequence ID" value="XM_019132407.1"/>
</dbReference>
<dbReference type="InterPro" id="IPR009044">
    <property type="entry name" value="ssDNA-bd_transcriptional_reg"/>
</dbReference>
<evidence type="ECO:0000256" key="6">
    <source>
        <dbReference type="ARBA" id="ARBA00023242"/>
    </source>
</evidence>
<dbReference type="OrthoDB" id="2505440at2759"/>
<dbReference type="Proteomes" id="UP000094336">
    <property type="component" value="Unassembled WGS sequence"/>
</dbReference>
<evidence type="ECO:0000256" key="2">
    <source>
        <dbReference type="ARBA" id="ARBA00009001"/>
    </source>
</evidence>
<evidence type="ECO:0000256" key="7">
    <source>
        <dbReference type="SAM" id="MobiDB-lite"/>
    </source>
</evidence>
<dbReference type="AlphaFoldDB" id="A0A1E3QVI4"/>
<dbReference type="InterPro" id="IPR045125">
    <property type="entry name" value="Sub1/Tcp4-like"/>
</dbReference>
<dbReference type="GO" id="GO:0005634">
    <property type="term" value="C:nucleus"/>
    <property type="evidence" value="ECO:0007669"/>
    <property type="project" value="UniProtKB-SubCell"/>
</dbReference>
<proteinExistence type="inferred from homology"/>